<feature type="domain" description="DNA helicase Pif1-like DEAD-box helicase" evidence="3">
    <location>
        <begin position="57"/>
        <end position="170"/>
    </location>
</feature>
<dbReference type="OrthoDB" id="432234at2759"/>
<dbReference type="InParanoid" id="A0A5J5F4N4"/>
<dbReference type="EMBL" id="VXIS01000036">
    <property type="protein sequence ID" value="KAA8911383.1"/>
    <property type="molecule type" value="Genomic_DNA"/>
</dbReference>
<evidence type="ECO:0000259" key="3">
    <source>
        <dbReference type="Pfam" id="PF05970"/>
    </source>
</evidence>
<keyword evidence="1" id="KW-0227">DNA damage</keyword>
<keyword evidence="1" id="KW-0233">DNA recombination</keyword>
<reference evidence="4 5" key="1">
    <citation type="submission" date="2019-09" db="EMBL/GenBank/DDBJ databases">
        <title>Draft genome of the ectomycorrhizal ascomycete Sphaerosporella brunnea.</title>
        <authorList>
            <consortium name="DOE Joint Genome Institute"/>
            <person name="Benucci G.M."/>
            <person name="Marozzi G."/>
            <person name="Antonielli L."/>
            <person name="Sanchez S."/>
            <person name="Marco P."/>
            <person name="Wang X."/>
            <person name="Falini L.B."/>
            <person name="Barry K."/>
            <person name="Haridas S."/>
            <person name="Lipzen A."/>
            <person name="Labutti K."/>
            <person name="Grigoriev I.V."/>
            <person name="Murat C."/>
            <person name="Martin F."/>
            <person name="Albertini E."/>
            <person name="Donnini D."/>
            <person name="Bonito G."/>
        </authorList>
    </citation>
    <scope>NUCLEOTIDE SEQUENCE [LARGE SCALE GENOMIC DNA]</scope>
    <source>
        <strain evidence="4 5">Sb_GMNB300</strain>
    </source>
</reference>
<name>A0A5J5F4N4_9PEZI</name>
<dbReference type="Pfam" id="PF05970">
    <property type="entry name" value="PIF1"/>
    <property type="match status" value="1"/>
</dbReference>
<keyword evidence="1" id="KW-0378">Hydrolase</keyword>
<evidence type="ECO:0000256" key="1">
    <source>
        <dbReference type="RuleBase" id="RU363044"/>
    </source>
</evidence>
<comment type="cofactor">
    <cofactor evidence="1">
        <name>Mg(2+)</name>
        <dbReference type="ChEBI" id="CHEBI:18420"/>
    </cofactor>
</comment>
<dbReference type="PANTHER" id="PTHR47642:SF5">
    <property type="entry name" value="ATP-DEPENDENT DNA HELICASE"/>
    <property type="match status" value="1"/>
</dbReference>
<gene>
    <name evidence="4" type="ORF">FN846DRAFT_438087</name>
</gene>
<dbReference type="InterPro" id="IPR010285">
    <property type="entry name" value="DNA_helicase_pif1-like_DEAD"/>
</dbReference>
<dbReference type="Gene3D" id="3.40.50.300">
    <property type="entry name" value="P-loop containing nucleotide triphosphate hydrolases"/>
    <property type="match status" value="1"/>
</dbReference>
<dbReference type="Proteomes" id="UP000326924">
    <property type="component" value="Unassembled WGS sequence"/>
</dbReference>
<dbReference type="GO" id="GO:0016887">
    <property type="term" value="F:ATP hydrolysis activity"/>
    <property type="evidence" value="ECO:0007669"/>
    <property type="project" value="RHEA"/>
</dbReference>
<dbReference type="GO" id="GO:0005524">
    <property type="term" value="F:ATP binding"/>
    <property type="evidence" value="ECO:0007669"/>
    <property type="project" value="UniProtKB-KW"/>
</dbReference>
<feature type="region of interest" description="Disordered" evidence="2">
    <location>
        <begin position="21"/>
        <end position="51"/>
    </location>
</feature>
<dbReference type="GO" id="GO:0000723">
    <property type="term" value="P:telomere maintenance"/>
    <property type="evidence" value="ECO:0007669"/>
    <property type="project" value="InterPro"/>
</dbReference>
<evidence type="ECO:0000256" key="2">
    <source>
        <dbReference type="SAM" id="MobiDB-lite"/>
    </source>
</evidence>
<keyword evidence="1" id="KW-0234">DNA repair</keyword>
<dbReference type="PANTHER" id="PTHR47642">
    <property type="entry name" value="ATP-DEPENDENT DNA HELICASE"/>
    <property type="match status" value="1"/>
</dbReference>
<evidence type="ECO:0000313" key="5">
    <source>
        <dbReference type="Proteomes" id="UP000326924"/>
    </source>
</evidence>
<dbReference type="SUPFAM" id="SSF52540">
    <property type="entry name" value="P-loop containing nucleoside triphosphate hydrolases"/>
    <property type="match status" value="1"/>
</dbReference>
<dbReference type="InterPro" id="IPR051055">
    <property type="entry name" value="PIF1_helicase"/>
</dbReference>
<feature type="compositionally biased region" description="Basic residues" evidence="2">
    <location>
        <begin position="31"/>
        <end position="48"/>
    </location>
</feature>
<dbReference type="EC" id="5.6.2.3" evidence="1"/>
<dbReference type="GO" id="GO:0043139">
    <property type="term" value="F:5'-3' DNA helicase activity"/>
    <property type="evidence" value="ECO:0007669"/>
    <property type="project" value="UniProtKB-EC"/>
</dbReference>
<comment type="similarity">
    <text evidence="1">Belongs to the helicase family.</text>
</comment>
<keyword evidence="1" id="KW-0547">Nucleotide-binding</keyword>
<keyword evidence="5" id="KW-1185">Reference proteome</keyword>
<keyword evidence="1 4" id="KW-0347">Helicase</keyword>
<sequence length="178" mass="19660">MASLAFRRHFGFAFEANRCTPRLTPSTPPKVPHRALRTSHPMSRHLSRRQAEGEVALSKEQKRALDRAKAGKNLFITGRAGTGKTILIRAINSWATSREKGVTVTAPTGAAALLIDGTTIHTWAGVGMAEKSARYYATVDATQIREENQYPLSLNFEKTELLIIDEISMVGWFDCLSC</sequence>
<dbReference type="InterPro" id="IPR027417">
    <property type="entry name" value="P-loop_NTPase"/>
</dbReference>
<evidence type="ECO:0000313" key="4">
    <source>
        <dbReference type="EMBL" id="KAA8911383.1"/>
    </source>
</evidence>
<keyword evidence="1" id="KW-0067">ATP-binding</keyword>
<comment type="caution">
    <text evidence="4">The sequence shown here is derived from an EMBL/GenBank/DDBJ whole genome shotgun (WGS) entry which is preliminary data.</text>
</comment>
<organism evidence="4 5">
    <name type="scientific">Sphaerosporella brunnea</name>
    <dbReference type="NCBI Taxonomy" id="1250544"/>
    <lineage>
        <taxon>Eukaryota</taxon>
        <taxon>Fungi</taxon>
        <taxon>Dikarya</taxon>
        <taxon>Ascomycota</taxon>
        <taxon>Pezizomycotina</taxon>
        <taxon>Pezizomycetes</taxon>
        <taxon>Pezizales</taxon>
        <taxon>Pyronemataceae</taxon>
        <taxon>Sphaerosporella</taxon>
    </lineage>
</organism>
<proteinExistence type="inferred from homology"/>
<accession>A0A5J5F4N4</accession>
<comment type="catalytic activity">
    <reaction evidence="1">
        <text>ATP + H2O = ADP + phosphate + H(+)</text>
        <dbReference type="Rhea" id="RHEA:13065"/>
        <dbReference type="ChEBI" id="CHEBI:15377"/>
        <dbReference type="ChEBI" id="CHEBI:15378"/>
        <dbReference type="ChEBI" id="CHEBI:30616"/>
        <dbReference type="ChEBI" id="CHEBI:43474"/>
        <dbReference type="ChEBI" id="CHEBI:456216"/>
        <dbReference type="EC" id="5.6.2.3"/>
    </reaction>
</comment>
<dbReference type="GO" id="GO:0006281">
    <property type="term" value="P:DNA repair"/>
    <property type="evidence" value="ECO:0007669"/>
    <property type="project" value="UniProtKB-KW"/>
</dbReference>
<dbReference type="GO" id="GO:0006310">
    <property type="term" value="P:DNA recombination"/>
    <property type="evidence" value="ECO:0007669"/>
    <property type="project" value="UniProtKB-KW"/>
</dbReference>
<dbReference type="AlphaFoldDB" id="A0A5J5F4N4"/>
<protein>
    <recommendedName>
        <fullName evidence="1">ATP-dependent DNA helicase</fullName>
        <ecNumber evidence="1">5.6.2.3</ecNumber>
    </recommendedName>
</protein>